<feature type="transmembrane region" description="Helical" evidence="7">
    <location>
        <begin position="182"/>
        <end position="201"/>
    </location>
</feature>
<dbReference type="PANTHER" id="PTHR43163">
    <property type="entry name" value="DIPEPTIDE TRANSPORT SYSTEM PERMEASE PROTEIN DPPB-RELATED"/>
    <property type="match status" value="1"/>
</dbReference>
<evidence type="ECO:0000256" key="7">
    <source>
        <dbReference type="RuleBase" id="RU363032"/>
    </source>
</evidence>
<dbReference type="Proteomes" id="UP000464674">
    <property type="component" value="Chromosome"/>
</dbReference>
<proteinExistence type="inferred from homology"/>
<evidence type="ECO:0000256" key="2">
    <source>
        <dbReference type="ARBA" id="ARBA00022448"/>
    </source>
</evidence>
<gene>
    <name evidence="9" type="ORF">FMA36_06235</name>
</gene>
<dbReference type="InterPro" id="IPR000515">
    <property type="entry name" value="MetI-like"/>
</dbReference>
<organism evidence="9 10">
    <name type="scientific">Komagataeibacter xylinus</name>
    <name type="common">Gluconacetobacter xylinus</name>
    <dbReference type="NCBI Taxonomy" id="28448"/>
    <lineage>
        <taxon>Bacteria</taxon>
        <taxon>Pseudomonadati</taxon>
        <taxon>Pseudomonadota</taxon>
        <taxon>Alphaproteobacteria</taxon>
        <taxon>Acetobacterales</taxon>
        <taxon>Acetobacteraceae</taxon>
        <taxon>Komagataeibacter</taxon>
    </lineage>
</organism>
<dbReference type="InterPro" id="IPR035906">
    <property type="entry name" value="MetI-like_sf"/>
</dbReference>
<name>A0A857FRR8_KOMXY</name>
<comment type="subcellular location">
    <subcellularLocation>
        <location evidence="1 7">Cell membrane</location>
        <topology evidence="1 7">Multi-pass membrane protein</topology>
    </subcellularLocation>
</comment>
<evidence type="ECO:0000256" key="6">
    <source>
        <dbReference type="ARBA" id="ARBA00023136"/>
    </source>
</evidence>
<evidence type="ECO:0000256" key="3">
    <source>
        <dbReference type="ARBA" id="ARBA00022475"/>
    </source>
</evidence>
<dbReference type="CDD" id="cd06261">
    <property type="entry name" value="TM_PBP2"/>
    <property type="match status" value="1"/>
</dbReference>
<dbReference type="InterPro" id="IPR045621">
    <property type="entry name" value="BPD_transp_1_N"/>
</dbReference>
<feature type="transmembrane region" description="Helical" evidence="7">
    <location>
        <begin position="281"/>
        <end position="302"/>
    </location>
</feature>
<keyword evidence="4 7" id="KW-0812">Transmembrane</keyword>
<evidence type="ECO:0000256" key="4">
    <source>
        <dbReference type="ARBA" id="ARBA00022692"/>
    </source>
</evidence>
<dbReference type="Pfam" id="PF19300">
    <property type="entry name" value="BPD_transp_1_N"/>
    <property type="match status" value="1"/>
</dbReference>
<dbReference type="SUPFAM" id="SSF161098">
    <property type="entry name" value="MetI-like"/>
    <property type="match status" value="1"/>
</dbReference>
<dbReference type="PROSITE" id="PS50928">
    <property type="entry name" value="ABC_TM1"/>
    <property type="match status" value="1"/>
</dbReference>
<dbReference type="OrthoDB" id="9807402at2"/>
<dbReference type="Gene3D" id="1.10.3720.10">
    <property type="entry name" value="MetI-like"/>
    <property type="match status" value="1"/>
</dbReference>
<accession>A0A857FRR8</accession>
<feature type="transmembrane region" description="Helical" evidence="7">
    <location>
        <begin position="102"/>
        <end position="123"/>
    </location>
</feature>
<dbReference type="RefSeq" id="WP_159261588.1">
    <property type="nucleotide sequence ID" value="NZ_CP041348.1"/>
</dbReference>
<keyword evidence="3" id="KW-1003">Cell membrane</keyword>
<feature type="transmembrane region" description="Helical" evidence="7">
    <location>
        <begin position="249"/>
        <end position="269"/>
    </location>
</feature>
<sequence>MLRLVMRHIVGSVGLLVAVSMTGFTLLRLAPGGPLAQFALAPGMTQERLRTIAHQMGLDQPLWLQYLRWLGAILLGDWGRSYRDQQPVTHVIATHLGATTELVAIVILISFPIGAALGLWGALTTARIVDRVISVFSMVCYSAPTFWIGLVLIYVFSIRFGLLPAGGMVSPGTSSFMDRVRHLVLPVSVLVTVMVPVWCRYMRAFAEDVLRHDYIRTGLAMGLPAWRVYGRHVLGNAMLPMISVLGTQVPALLGGTLITETVFIWPGIGRLFLDSLQYRDYPVVMGILMSSAICVIVAAIIAETCYRSIDSRLAL</sequence>
<evidence type="ECO:0000259" key="8">
    <source>
        <dbReference type="PROSITE" id="PS50928"/>
    </source>
</evidence>
<feature type="transmembrane region" description="Helical" evidence="7">
    <location>
        <begin position="9"/>
        <end position="30"/>
    </location>
</feature>
<keyword evidence="6 7" id="KW-0472">Membrane</keyword>
<dbReference type="EMBL" id="CP041348">
    <property type="protein sequence ID" value="QHC35154.1"/>
    <property type="molecule type" value="Genomic_DNA"/>
</dbReference>
<comment type="similarity">
    <text evidence="7">Belongs to the binding-protein-dependent transport system permease family.</text>
</comment>
<evidence type="ECO:0000256" key="5">
    <source>
        <dbReference type="ARBA" id="ARBA00022989"/>
    </source>
</evidence>
<dbReference type="PANTHER" id="PTHR43163:SF6">
    <property type="entry name" value="DIPEPTIDE TRANSPORT SYSTEM PERMEASE PROTEIN DPPB-RELATED"/>
    <property type="match status" value="1"/>
</dbReference>
<dbReference type="Pfam" id="PF00528">
    <property type="entry name" value="BPD_transp_1"/>
    <property type="match status" value="1"/>
</dbReference>
<dbReference type="GO" id="GO:0055085">
    <property type="term" value="P:transmembrane transport"/>
    <property type="evidence" value="ECO:0007669"/>
    <property type="project" value="InterPro"/>
</dbReference>
<keyword evidence="2 7" id="KW-0813">Transport</keyword>
<feature type="transmembrane region" description="Helical" evidence="7">
    <location>
        <begin position="135"/>
        <end position="162"/>
    </location>
</feature>
<evidence type="ECO:0000313" key="9">
    <source>
        <dbReference type="EMBL" id="QHC35154.1"/>
    </source>
</evidence>
<keyword evidence="5 7" id="KW-1133">Transmembrane helix</keyword>
<reference evidence="9 10" key="1">
    <citation type="journal article" date="2020" name="Carbohydr. Polym.">
        <title>Characterization and optimization of production of bacterial cellulose from strain CGMCC 17276 based on whole-genome analysis.</title>
        <authorList>
            <person name="Lu T."/>
            <person name="Gao H."/>
            <person name="Liao B."/>
            <person name="Wu J."/>
            <person name="Zhang W."/>
            <person name="Huang J."/>
            <person name="Liu M."/>
            <person name="Huang J."/>
            <person name="Chang Z."/>
            <person name="Jin M."/>
            <person name="Yi Z."/>
            <person name="Jiang D."/>
        </authorList>
    </citation>
    <scope>NUCLEOTIDE SEQUENCE [LARGE SCALE GENOMIC DNA]</scope>
    <source>
        <strain evidence="9 10">CGMCC 17276</strain>
    </source>
</reference>
<evidence type="ECO:0000256" key="1">
    <source>
        <dbReference type="ARBA" id="ARBA00004651"/>
    </source>
</evidence>
<feature type="domain" description="ABC transmembrane type-1" evidence="8">
    <location>
        <begin position="96"/>
        <end position="306"/>
    </location>
</feature>
<protein>
    <submittedName>
        <fullName evidence="9">ABC transporter permease</fullName>
    </submittedName>
</protein>
<dbReference type="AlphaFoldDB" id="A0A857FRR8"/>
<dbReference type="GO" id="GO:0005886">
    <property type="term" value="C:plasma membrane"/>
    <property type="evidence" value="ECO:0007669"/>
    <property type="project" value="UniProtKB-SubCell"/>
</dbReference>
<evidence type="ECO:0000313" key="10">
    <source>
        <dbReference type="Proteomes" id="UP000464674"/>
    </source>
</evidence>